<accession>A0AAJ0H865</accession>
<evidence type="ECO:0000313" key="1">
    <source>
        <dbReference type="EMBL" id="KAK3342122.1"/>
    </source>
</evidence>
<dbReference type="AlphaFoldDB" id="A0AAJ0H865"/>
<evidence type="ECO:0000313" key="2">
    <source>
        <dbReference type="Proteomes" id="UP001275084"/>
    </source>
</evidence>
<protein>
    <submittedName>
        <fullName evidence="1">Uncharacterized protein</fullName>
    </submittedName>
</protein>
<name>A0AAJ0H865_9PEZI</name>
<reference evidence="1" key="1">
    <citation type="journal article" date="2023" name="Mol. Phylogenet. Evol.">
        <title>Genome-scale phylogeny and comparative genomics of the fungal order Sordariales.</title>
        <authorList>
            <person name="Hensen N."/>
            <person name="Bonometti L."/>
            <person name="Westerberg I."/>
            <person name="Brannstrom I.O."/>
            <person name="Guillou S."/>
            <person name="Cros-Aarteil S."/>
            <person name="Calhoun S."/>
            <person name="Haridas S."/>
            <person name="Kuo A."/>
            <person name="Mondo S."/>
            <person name="Pangilinan J."/>
            <person name="Riley R."/>
            <person name="LaButti K."/>
            <person name="Andreopoulos B."/>
            <person name="Lipzen A."/>
            <person name="Chen C."/>
            <person name="Yan M."/>
            <person name="Daum C."/>
            <person name="Ng V."/>
            <person name="Clum A."/>
            <person name="Steindorff A."/>
            <person name="Ohm R.A."/>
            <person name="Martin F."/>
            <person name="Silar P."/>
            <person name="Natvig D.O."/>
            <person name="Lalanne C."/>
            <person name="Gautier V."/>
            <person name="Ament-Velasquez S.L."/>
            <person name="Kruys A."/>
            <person name="Hutchinson M.I."/>
            <person name="Powell A.J."/>
            <person name="Barry K."/>
            <person name="Miller A.N."/>
            <person name="Grigoriev I.V."/>
            <person name="Debuchy R."/>
            <person name="Gladieux P."/>
            <person name="Hiltunen Thoren M."/>
            <person name="Johannesson H."/>
        </authorList>
    </citation>
    <scope>NUCLEOTIDE SEQUENCE</scope>
    <source>
        <strain evidence="1">CBS 955.72</strain>
    </source>
</reference>
<feature type="non-terminal residue" evidence="1">
    <location>
        <position position="95"/>
    </location>
</feature>
<comment type="caution">
    <text evidence="1">The sequence shown here is derived from an EMBL/GenBank/DDBJ whole genome shotgun (WGS) entry which is preliminary data.</text>
</comment>
<organism evidence="1 2">
    <name type="scientific">Lasiosphaeria hispida</name>
    <dbReference type="NCBI Taxonomy" id="260671"/>
    <lineage>
        <taxon>Eukaryota</taxon>
        <taxon>Fungi</taxon>
        <taxon>Dikarya</taxon>
        <taxon>Ascomycota</taxon>
        <taxon>Pezizomycotina</taxon>
        <taxon>Sordariomycetes</taxon>
        <taxon>Sordariomycetidae</taxon>
        <taxon>Sordariales</taxon>
        <taxon>Lasiosphaeriaceae</taxon>
        <taxon>Lasiosphaeria</taxon>
    </lineage>
</organism>
<sequence>MRPLPACGLLADWLHTALCPPQQYLARYTEGAGWDYKIHLLHSQPLARLREIIIFGFFLSSPSAVRLNETAFGLDFAGHFSQKTPTGSDVENCLV</sequence>
<reference evidence="1" key="2">
    <citation type="submission" date="2023-06" db="EMBL/GenBank/DDBJ databases">
        <authorList>
            <consortium name="Lawrence Berkeley National Laboratory"/>
            <person name="Haridas S."/>
            <person name="Hensen N."/>
            <person name="Bonometti L."/>
            <person name="Westerberg I."/>
            <person name="Brannstrom I.O."/>
            <person name="Guillou S."/>
            <person name="Cros-Aarteil S."/>
            <person name="Calhoun S."/>
            <person name="Kuo A."/>
            <person name="Mondo S."/>
            <person name="Pangilinan J."/>
            <person name="Riley R."/>
            <person name="Labutti K."/>
            <person name="Andreopoulos B."/>
            <person name="Lipzen A."/>
            <person name="Chen C."/>
            <person name="Yanf M."/>
            <person name="Daum C."/>
            <person name="Ng V."/>
            <person name="Clum A."/>
            <person name="Steindorff A."/>
            <person name="Ohm R."/>
            <person name="Martin F."/>
            <person name="Silar P."/>
            <person name="Natvig D."/>
            <person name="Lalanne C."/>
            <person name="Gautier V."/>
            <person name="Ament-Velasquez S.L."/>
            <person name="Kruys A."/>
            <person name="Hutchinson M.I."/>
            <person name="Powell A.J."/>
            <person name="Barry K."/>
            <person name="Miller A.N."/>
            <person name="Grigoriev I.V."/>
            <person name="Debuchy R."/>
            <person name="Gladieux P."/>
            <person name="Thoren M.H."/>
            <person name="Johannesson H."/>
        </authorList>
    </citation>
    <scope>NUCLEOTIDE SEQUENCE</scope>
    <source>
        <strain evidence="1">CBS 955.72</strain>
    </source>
</reference>
<dbReference type="EMBL" id="JAUIQD010000008">
    <property type="protein sequence ID" value="KAK3342122.1"/>
    <property type="molecule type" value="Genomic_DNA"/>
</dbReference>
<keyword evidence="2" id="KW-1185">Reference proteome</keyword>
<gene>
    <name evidence="1" type="ORF">B0T25DRAFT_560040</name>
</gene>
<dbReference type="Proteomes" id="UP001275084">
    <property type="component" value="Unassembled WGS sequence"/>
</dbReference>
<proteinExistence type="predicted"/>